<gene>
    <name evidence="6" type="ORF">BDFB_013185</name>
</gene>
<evidence type="ECO:0000313" key="7">
    <source>
        <dbReference type="Proteomes" id="UP000292052"/>
    </source>
</evidence>
<evidence type="ECO:0000313" key="6">
    <source>
        <dbReference type="EMBL" id="RZC40816.1"/>
    </source>
</evidence>
<keyword evidence="3 4" id="KW-0808">Transferase</keyword>
<sequence>NIPSPSHHIWNRALAFGLANKGHNITYIGPDEDELPKPQNYTHILLEGVYEGMNHNFDINEMSTYGPLAMIMEFENWCILQCQLNLKSKGFRKLLIYPPNFKFDLIVIDITAGTCLYPLIQRFNYPPTVGVTPFLLPTVWNFLYTHIDIGLRYFNQYAEEHELAKKIFGENTPSMQELERHISLVLANTDPVLDYPQPVPPNIIPVGGLHTRKSKQIPHDLQTVLDNAKNGVIIFSLGTNVRSDKLGKEMQTEILDAFSKIRETVIWKFESKIENLPKNVIVRKWLPQNDILGHPNVKLFIGHGGALSTQETIFHGVPMIAIPFIVDQHINTKLIVKKQIGVHVEFRHITSNYLLNKIREVLDNSV</sequence>
<comment type="catalytic activity">
    <reaction evidence="5">
        <text>glucuronate acceptor + UDP-alpha-D-glucuronate = acceptor beta-D-glucuronoside + UDP + H(+)</text>
        <dbReference type="Rhea" id="RHEA:21032"/>
        <dbReference type="ChEBI" id="CHEBI:15378"/>
        <dbReference type="ChEBI" id="CHEBI:58052"/>
        <dbReference type="ChEBI" id="CHEBI:58223"/>
        <dbReference type="ChEBI" id="CHEBI:132367"/>
        <dbReference type="ChEBI" id="CHEBI:132368"/>
        <dbReference type="EC" id="2.4.1.17"/>
    </reaction>
</comment>
<comment type="caution">
    <text evidence="6">The sequence shown here is derived from an EMBL/GenBank/DDBJ whole genome shotgun (WGS) entry which is preliminary data.</text>
</comment>
<dbReference type="InterPro" id="IPR035595">
    <property type="entry name" value="UDP_glycos_trans_CS"/>
</dbReference>
<feature type="non-terminal residue" evidence="6">
    <location>
        <position position="1"/>
    </location>
</feature>
<dbReference type="InterPro" id="IPR050271">
    <property type="entry name" value="UDP-glycosyltransferase"/>
</dbReference>
<protein>
    <recommendedName>
        <fullName evidence="5">UDP-glucuronosyltransferase</fullName>
        <ecNumber evidence="5">2.4.1.17</ecNumber>
    </recommendedName>
</protein>
<evidence type="ECO:0000256" key="2">
    <source>
        <dbReference type="ARBA" id="ARBA00022676"/>
    </source>
</evidence>
<dbReference type="Proteomes" id="UP000292052">
    <property type="component" value="Unassembled WGS sequence"/>
</dbReference>
<dbReference type="PANTHER" id="PTHR48043">
    <property type="entry name" value="EG:EG0003.4 PROTEIN-RELATED"/>
    <property type="match status" value="1"/>
</dbReference>
<dbReference type="Pfam" id="PF00201">
    <property type="entry name" value="UDPGT"/>
    <property type="match status" value="1"/>
</dbReference>
<dbReference type="GO" id="GO:0016020">
    <property type="term" value="C:membrane"/>
    <property type="evidence" value="ECO:0007669"/>
    <property type="project" value="UniProtKB-SubCell"/>
</dbReference>
<evidence type="ECO:0000256" key="4">
    <source>
        <dbReference type="RuleBase" id="RU003718"/>
    </source>
</evidence>
<dbReference type="CDD" id="cd03784">
    <property type="entry name" value="GT1_Gtf-like"/>
    <property type="match status" value="1"/>
</dbReference>
<dbReference type="EC" id="2.4.1.17" evidence="5"/>
<dbReference type="PROSITE" id="PS00375">
    <property type="entry name" value="UDPGT"/>
    <property type="match status" value="1"/>
</dbReference>
<name>A0A482W6U3_ASBVE</name>
<dbReference type="GO" id="GO:0015020">
    <property type="term" value="F:glucuronosyltransferase activity"/>
    <property type="evidence" value="ECO:0007669"/>
    <property type="project" value="UniProtKB-EC"/>
</dbReference>
<keyword evidence="2 4" id="KW-0328">Glycosyltransferase</keyword>
<evidence type="ECO:0000256" key="3">
    <source>
        <dbReference type="ARBA" id="ARBA00022679"/>
    </source>
</evidence>
<dbReference type="OrthoDB" id="5835829at2759"/>
<dbReference type="AlphaFoldDB" id="A0A482W6U3"/>
<dbReference type="SUPFAM" id="SSF53756">
    <property type="entry name" value="UDP-Glycosyltransferase/glycogen phosphorylase"/>
    <property type="match status" value="1"/>
</dbReference>
<dbReference type="FunFam" id="3.40.50.2000:FF:000050">
    <property type="entry name" value="UDP-glucuronosyltransferase"/>
    <property type="match status" value="1"/>
</dbReference>
<dbReference type="EMBL" id="QDEB01022894">
    <property type="protein sequence ID" value="RZC40816.1"/>
    <property type="molecule type" value="Genomic_DNA"/>
</dbReference>
<reference evidence="6 7" key="1">
    <citation type="submission" date="2017-03" db="EMBL/GenBank/DDBJ databases">
        <title>Genome of the blue death feigning beetle - Asbolus verrucosus.</title>
        <authorList>
            <person name="Rider S.D."/>
        </authorList>
    </citation>
    <scope>NUCLEOTIDE SEQUENCE [LARGE SCALE GENOMIC DNA]</scope>
    <source>
        <strain evidence="6">Butters</strain>
        <tissue evidence="6">Head and leg muscle</tissue>
    </source>
</reference>
<keyword evidence="7" id="KW-1185">Reference proteome</keyword>
<dbReference type="InterPro" id="IPR002213">
    <property type="entry name" value="UDP_glucos_trans"/>
</dbReference>
<dbReference type="STRING" id="1661398.A0A482W6U3"/>
<comment type="subcellular location">
    <subcellularLocation>
        <location evidence="5">Membrane</location>
        <topology evidence="5">Single-pass membrane protein</topology>
    </subcellularLocation>
</comment>
<dbReference type="PANTHER" id="PTHR48043:SF159">
    <property type="entry name" value="EG:EG0003.4 PROTEIN-RELATED"/>
    <property type="match status" value="1"/>
</dbReference>
<dbReference type="Gene3D" id="3.40.50.2000">
    <property type="entry name" value="Glycogen Phosphorylase B"/>
    <property type="match status" value="1"/>
</dbReference>
<proteinExistence type="inferred from homology"/>
<comment type="similarity">
    <text evidence="1 4">Belongs to the UDP-glycosyltransferase family.</text>
</comment>
<organism evidence="6 7">
    <name type="scientific">Asbolus verrucosus</name>
    <name type="common">Desert ironclad beetle</name>
    <dbReference type="NCBI Taxonomy" id="1661398"/>
    <lineage>
        <taxon>Eukaryota</taxon>
        <taxon>Metazoa</taxon>
        <taxon>Ecdysozoa</taxon>
        <taxon>Arthropoda</taxon>
        <taxon>Hexapoda</taxon>
        <taxon>Insecta</taxon>
        <taxon>Pterygota</taxon>
        <taxon>Neoptera</taxon>
        <taxon>Endopterygota</taxon>
        <taxon>Coleoptera</taxon>
        <taxon>Polyphaga</taxon>
        <taxon>Cucujiformia</taxon>
        <taxon>Tenebrionidae</taxon>
        <taxon>Pimeliinae</taxon>
        <taxon>Asbolus</taxon>
    </lineage>
</organism>
<evidence type="ECO:0000256" key="5">
    <source>
        <dbReference type="RuleBase" id="RU362059"/>
    </source>
</evidence>
<evidence type="ECO:0000256" key="1">
    <source>
        <dbReference type="ARBA" id="ARBA00009995"/>
    </source>
</evidence>
<feature type="non-terminal residue" evidence="6">
    <location>
        <position position="366"/>
    </location>
</feature>
<accession>A0A482W6U3</accession>